<keyword evidence="2" id="KW-1185">Reference proteome</keyword>
<dbReference type="STRING" id="342668.A0A1B8GNB8"/>
<dbReference type="Proteomes" id="UP000091956">
    <property type="component" value="Unassembled WGS sequence"/>
</dbReference>
<reference evidence="1 2" key="1">
    <citation type="submission" date="2016-03" db="EMBL/GenBank/DDBJ databases">
        <title>Comparative genomics of Pseudogymnoascus destructans, the fungus causing white-nose syndrome of bats.</title>
        <authorList>
            <person name="Palmer J.M."/>
            <person name="Drees K.P."/>
            <person name="Foster J.T."/>
            <person name="Lindner D.L."/>
        </authorList>
    </citation>
    <scope>NUCLEOTIDE SEQUENCE [LARGE SCALE GENOMIC DNA]</scope>
    <source>
        <strain evidence="1 2">UAMH 10579</strain>
    </source>
</reference>
<name>A0A1B8GNB8_9PEZI</name>
<dbReference type="RefSeq" id="XP_018131011.1">
    <property type="nucleotide sequence ID" value="XM_018274083.1"/>
</dbReference>
<protein>
    <recommendedName>
        <fullName evidence="3">Conidiation-specific protein 13</fullName>
    </recommendedName>
</protein>
<evidence type="ECO:0000313" key="1">
    <source>
        <dbReference type="EMBL" id="OBT97278.1"/>
    </source>
</evidence>
<evidence type="ECO:0000313" key="2">
    <source>
        <dbReference type="Proteomes" id="UP000091956"/>
    </source>
</evidence>
<proteinExistence type="predicted"/>
<gene>
    <name evidence="1" type="ORF">VE01_04612</name>
</gene>
<dbReference type="GeneID" id="28837998"/>
<organism evidence="1 2">
    <name type="scientific">Pseudogymnoascus verrucosus</name>
    <dbReference type="NCBI Taxonomy" id="342668"/>
    <lineage>
        <taxon>Eukaryota</taxon>
        <taxon>Fungi</taxon>
        <taxon>Dikarya</taxon>
        <taxon>Ascomycota</taxon>
        <taxon>Pezizomycotina</taxon>
        <taxon>Leotiomycetes</taxon>
        <taxon>Thelebolales</taxon>
        <taxon>Thelebolaceae</taxon>
        <taxon>Pseudogymnoascus</taxon>
    </lineage>
</organism>
<dbReference type="SUPFAM" id="SSF55486">
    <property type="entry name" value="Metalloproteases ('zincins'), catalytic domain"/>
    <property type="match status" value="1"/>
</dbReference>
<evidence type="ECO:0008006" key="3">
    <source>
        <dbReference type="Google" id="ProtNLM"/>
    </source>
</evidence>
<sequence>MKAAVAATALFGAPALAGLGKPTLFKDGLSPHVNAEFMQYMPSTPSTSGPWSWGWIPKRCADEANRGDVKFSWYDFEVFNVQYADCEEAWIFCRHTKAELSQSQLIDYFGRLPVHERQSVSYVMAVPGGGSAYEIGGMVVFQGNTASVSVFQHEVGHAVDAYNNADGSSSSTKEFLDAIDGDTCVPDDYANSSNVEDYTQVGVLLMYNTVVPGGLDKIGADYSCLSKQLAVVAARQQAAMELGGTCTWRQTYGEVISMGPASGNNKRSVGPKPVMNLVPGHPLAVEKDINRGGEVTVYNNIISNEAEDAKAAQKQAAWNAVARHRAVRSTI</sequence>
<dbReference type="AlphaFoldDB" id="A0A1B8GNB8"/>
<dbReference type="OrthoDB" id="2142213at2759"/>
<dbReference type="EMBL" id="KV460223">
    <property type="protein sequence ID" value="OBT97278.1"/>
    <property type="molecule type" value="Genomic_DNA"/>
</dbReference>
<reference evidence="2" key="2">
    <citation type="journal article" date="2018" name="Nat. Commun.">
        <title>Extreme sensitivity to ultraviolet light in the fungal pathogen causing white-nose syndrome of bats.</title>
        <authorList>
            <person name="Palmer J.M."/>
            <person name="Drees K.P."/>
            <person name="Foster J.T."/>
            <person name="Lindner D.L."/>
        </authorList>
    </citation>
    <scope>NUCLEOTIDE SEQUENCE [LARGE SCALE GENOMIC DNA]</scope>
    <source>
        <strain evidence="2">UAMH 10579</strain>
    </source>
</reference>
<accession>A0A1B8GNB8</accession>